<dbReference type="GO" id="GO:0043565">
    <property type="term" value="F:sequence-specific DNA binding"/>
    <property type="evidence" value="ECO:0007669"/>
    <property type="project" value="InterPro"/>
</dbReference>
<name>A0A8S1F801_9PELO</name>
<keyword evidence="4" id="KW-0862">Zinc</keyword>
<evidence type="ECO:0000256" key="8">
    <source>
        <dbReference type="ARBA" id="ARBA00023170"/>
    </source>
</evidence>
<evidence type="ECO:0000313" key="12">
    <source>
        <dbReference type="Proteomes" id="UP000494206"/>
    </source>
</evidence>
<dbReference type="GO" id="GO:0008270">
    <property type="term" value="F:zinc ion binding"/>
    <property type="evidence" value="ECO:0007669"/>
    <property type="project" value="UniProtKB-KW"/>
</dbReference>
<dbReference type="SMART" id="SM00430">
    <property type="entry name" value="HOLI"/>
    <property type="match status" value="1"/>
</dbReference>
<keyword evidence="9" id="KW-0539">Nucleus</keyword>
<keyword evidence="2" id="KW-0479">Metal-binding</keyword>
<organism evidence="11 12">
    <name type="scientific">Caenorhabditis bovis</name>
    <dbReference type="NCBI Taxonomy" id="2654633"/>
    <lineage>
        <taxon>Eukaryota</taxon>
        <taxon>Metazoa</taxon>
        <taxon>Ecdysozoa</taxon>
        <taxon>Nematoda</taxon>
        <taxon>Chromadorea</taxon>
        <taxon>Rhabditida</taxon>
        <taxon>Rhabditina</taxon>
        <taxon>Rhabditomorpha</taxon>
        <taxon>Rhabditoidea</taxon>
        <taxon>Rhabditidae</taxon>
        <taxon>Peloderinae</taxon>
        <taxon>Caenorhabditis</taxon>
    </lineage>
</organism>
<evidence type="ECO:0000256" key="1">
    <source>
        <dbReference type="ARBA" id="ARBA00005993"/>
    </source>
</evidence>
<evidence type="ECO:0000256" key="9">
    <source>
        <dbReference type="ARBA" id="ARBA00023242"/>
    </source>
</evidence>
<proteinExistence type="inferred from homology"/>
<dbReference type="Gene3D" id="1.10.565.10">
    <property type="entry name" value="Retinoid X Receptor"/>
    <property type="match status" value="1"/>
</dbReference>
<evidence type="ECO:0000256" key="6">
    <source>
        <dbReference type="ARBA" id="ARBA00023125"/>
    </source>
</evidence>
<evidence type="ECO:0000256" key="5">
    <source>
        <dbReference type="ARBA" id="ARBA00023015"/>
    </source>
</evidence>
<dbReference type="SUPFAM" id="SSF48508">
    <property type="entry name" value="Nuclear receptor ligand-binding domain"/>
    <property type="match status" value="1"/>
</dbReference>
<dbReference type="AlphaFoldDB" id="A0A8S1F801"/>
<evidence type="ECO:0000256" key="3">
    <source>
        <dbReference type="ARBA" id="ARBA00022771"/>
    </source>
</evidence>
<protein>
    <recommendedName>
        <fullName evidence="10">Nuclear receptor domain-containing protein</fullName>
    </recommendedName>
</protein>
<dbReference type="PROSITE" id="PS51030">
    <property type="entry name" value="NUCLEAR_REC_DBD_2"/>
    <property type="match status" value="1"/>
</dbReference>
<keyword evidence="7" id="KW-0804">Transcription</keyword>
<feature type="domain" description="Nuclear receptor" evidence="10">
    <location>
        <begin position="50"/>
        <end position="128"/>
    </location>
</feature>
<dbReference type="SUPFAM" id="SSF57716">
    <property type="entry name" value="Glucocorticoid receptor-like (DNA-binding domain)"/>
    <property type="match status" value="1"/>
</dbReference>
<dbReference type="InterPro" id="IPR000536">
    <property type="entry name" value="Nucl_hrmn_rcpt_lig-bd"/>
</dbReference>
<sequence length="456" mass="51932">MMFINASLSQLQSALVSDRNLVKAFDLHTLAFSKALVEGSRQDNKESISFEPEQRCAPGKESTAHYGAIVCGGCKIFFARTVTSGKGYVCEKGGKCSITGKYGKRSKCRACRFQMCLLAKMSPHAVGKTREERVNEYIEPVKIEEEEPIVGYYDEADVLNEENLSTNIFNLLHTEPVTAAQYLVNLELSITNQKGMCYAENFSKECDGSMGIDTAFYFAMSITANLPIDYILEQCCDHPLENFRLTWLRCHIEYCAAIEDVALLEESEKFRLVTTSMMPCVLLVMGASMIRVMEKRKETDPKASIRECVAQVTAFSDFAKIAIDKFTVNVFEELLDMNMTKEEFVILKIYTLFNGRGQEENNTILEFRSKYADLLRRFLNATITDEEIRMKRLERILNLFYSLRITSAAYDNWWAEIFSGNVCGLQEKLIYDFSISNIDPTLCQFLKQETNSENEV</sequence>
<evidence type="ECO:0000256" key="7">
    <source>
        <dbReference type="ARBA" id="ARBA00023163"/>
    </source>
</evidence>
<accession>A0A8S1F801</accession>
<dbReference type="EMBL" id="CADEPM010000009">
    <property type="protein sequence ID" value="CAB3410008.1"/>
    <property type="molecule type" value="Genomic_DNA"/>
</dbReference>
<evidence type="ECO:0000259" key="10">
    <source>
        <dbReference type="PROSITE" id="PS51030"/>
    </source>
</evidence>
<dbReference type="InterPro" id="IPR035500">
    <property type="entry name" value="NHR-like_dom_sf"/>
</dbReference>
<dbReference type="InterPro" id="IPR013088">
    <property type="entry name" value="Znf_NHR/GATA"/>
</dbReference>
<keyword evidence="3" id="KW-0863">Zinc-finger</keyword>
<keyword evidence="12" id="KW-1185">Reference proteome</keyword>
<evidence type="ECO:0000256" key="2">
    <source>
        <dbReference type="ARBA" id="ARBA00022723"/>
    </source>
</evidence>
<comment type="similarity">
    <text evidence="1">Belongs to the nuclear hormone receptor family.</text>
</comment>
<gene>
    <name evidence="11" type="ORF">CBOVIS_LOCUS11581</name>
</gene>
<dbReference type="Gene3D" id="3.30.50.10">
    <property type="entry name" value="Erythroid Transcription Factor GATA-1, subunit A"/>
    <property type="match status" value="1"/>
</dbReference>
<dbReference type="PANTHER" id="PTHR24083">
    <property type="entry name" value="NUCLEAR HORMONE RECEPTOR"/>
    <property type="match status" value="1"/>
</dbReference>
<dbReference type="Proteomes" id="UP000494206">
    <property type="component" value="Unassembled WGS sequence"/>
</dbReference>
<keyword evidence="6" id="KW-0238">DNA-binding</keyword>
<dbReference type="OrthoDB" id="5808658at2759"/>
<keyword evidence="5" id="KW-0805">Transcription regulation</keyword>
<dbReference type="SMART" id="SM00399">
    <property type="entry name" value="ZnF_C4"/>
    <property type="match status" value="1"/>
</dbReference>
<evidence type="ECO:0000256" key="4">
    <source>
        <dbReference type="ARBA" id="ARBA00022833"/>
    </source>
</evidence>
<evidence type="ECO:0000313" key="11">
    <source>
        <dbReference type="EMBL" id="CAB3410008.1"/>
    </source>
</evidence>
<dbReference type="InterPro" id="IPR050274">
    <property type="entry name" value="Nuclear_hormone_rcpt_NR2"/>
</dbReference>
<keyword evidence="8" id="KW-0675">Receptor</keyword>
<comment type="caution">
    <text evidence="11">The sequence shown here is derived from an EMBL/GenBank/DDBJ whole genome shotgun (WGS) entry which is preliminary data.</text>
</comment>
<dbReference type="GO" id="GO:0003700">
    <property type="term" value="F:DNA-binding transcription factor activity"/>
    <property type="evidence" value="ECO:0007669"/>
    <property type="project" value="InterPro"/>
</dbReference>
<dbReference type="InterPro" id="IPR001628">
    <property type="entry name" value="Znf_hrmn_rcpt"/>
</dbReference>
<dbReference type="Pfam" id="PF00105">
    <property type="entry name" value="zf-C4"/>
    <property type="match status" value="1"/>
</dbReference>
<reference evidence="11 12" key="1">
    <citation type="submission" date="2020-04" db="EMBL/GenBank/DDBJ databases">
        <authorList>
            <person name="Laetsch R D."/>
            <person name="Stevens L."/>
            <person name="Kumar S."/>
            <person name="Blaxter L. M."/>
        </authorList>
    </citation>
    <scope>NUCLEOTIDE SEQUENCE [LARGE SCALE GENOMIC DNA]</scope>
</reference>